<keyword evidence="1" id="KW-1133">Transmembrane helix</keyword>
<keyword evidence="3" id="KW-1185">Reference proteome</keyword>
<organism evidence="2 3">
    <name type="scientific">Mastacembelus armatus</name>
    <name type="common">zig-zag eel</name>
    <dbReference type="NCBI Taxonomy" id="205130"/>
    <lineage>
        <taxon>Eukaryota</taxon>
        <taxon>Metazoa</taxon>
        <taxon>Chordata</taxon>
        <taxon>Craniata</taxon>
        <taxon>Vertebrata</taxon>
        <taxon>Euteleostomi</taxon>
        <taxon>Actinopterygii</taxon>
        <taxon>Neopterygii</taxon>
        <taxon>Teleostei</taxon>
        <taxon>Neoteleostei</taxon>
        <taxon>Acanthomorphata</taxon>
        <taxon>Anabantaria</taxon>
        <taxon>Synbranchiformes</taxon>
        <taxon>Mastacembelidae</taxon>
        <taxon>Mastacembelus</taxon>
    </lineage>
</organism>
<protein>
    <submittedName>
        <fullName evidence="2">Uncharacterized protein</fullName>
    </submittedName>
</protein>
<sequence>IAEMKSCLSLMYTFHYGCMCVSVYISISINLCLCISIYLFIYIYVCLRLCLNTGDTIHLHKFCLLKSVENVSPFLPIFKIGCDSFVSYWSLVSSYKYSQYGATM</sequence>
<proteinExistence type="predicted"/>
<name>A0A7N8X9R0_9TELE</name>
<dbReference type="Proteomes" id="UP000261640">
    <property type="component" value="Unplaced"/>
</dbReference>
<keyword evidence="1" id="KW-0472">Membrane</keyword>
<evidence type="ECO:0000313" key="2">
    <source>
        <dbReference type="Ensembl" id="ENSMAMP00000047819.1"/>
    </source>
</evidence>
<reference evidence="2" key="1">
    <citation type="submission" date="2025-08" db="UniProtKB">
        <authorList>
            <consortium name="Ensembl"/>
        </authorList>
    </citation>
    <scope>IDENTIFICATION</scope>
</reference>
<accession>A0A7N8X9R0</accession>
<keyword evidence="1" id="KW-0812">Transmembrane</keyword>
<dbReference type="InParanoid" id="A0A7N8X9R0"/>
<evidence type="ECO:0000256" key="1">
    <source>
        <dbReference type="SAM" id="Phobius"/>
    </source>
</evidence>
<evidence type="ECO:0000313" key="3">
    <source>
        <dbReference type="Proteomes" id="UP000261640"/>
    </source>
</evidence>
<feature type="transmembrane region" description="Helical" evidence="1">
    <location>
        <begin position="21"/>
        <end position="45"/>
    </location>
</feature>
<reference evidence="2" key="2">
    <citation type="submission" date="2025-09" db="UniProtKB">
        <authorList>
            <consortium name="Ensembl"/>
        </authorList>
    </citation>
    <scope>IDENTIFICATION</scope>
</reference>
<dbReference type="AlphaFoldDB" id="A0A7N8X9R0"/>
<dbReference type="Ensembl" id="ENSMAMT00000041159.1">
    <property type="protein sequence ID" value="ENSMAMP00000047819.1"/>
    <property type="gene ID" value="ENSMAMG00000027358.1"/>
</dbReference>